<evidence type="ECO:0000256" key="1">
    <source>
        <dbReference type="ARBA" id="ARBA00000085"/>
    </source>
</evidence>
<evidence type="ECO:0000256" key="15">
    <source>
        <dbReference type="SAM" id="Phobius"/>
    </source>
</evidence>
<evidence type="ECO:0000259" key="17">
    <source>
        <dbReference type="PROSITE" id="PS50885"/>
    </source>
</evidence>
<keyword evidence="5" id="KW-0597">Phosphoprotein</keyword>
<dbReference type="InterPro" id="IPR003660">
    <property type="entry name" value="HAMP_dom"/>
</dbReference>
<evidence type="ECO:0000256" key="8">
    <source>
        <dbReference type="ARBA" id="ARBA00022741"/>
    </source>
</evidence>
<evidence type="ECO:0000256" key="5">
    <source>
        <dbReference type="ARBA" id="ARBA00022553"/>
    </source>
</evidence>
<dbReference type="PANTHER" id="PTHR45528:SF1">
    <property type="entry name" value="SENSOR HISTIDINE KINASE CPXA"/>
    <property type="match status" value="1"/>
</dbReference>
<evidence type="ECO:0000256" key="7">
    <source>
        <dbReference type="ARBA" id="ARBA00022692"/>
    </source>
</evidence>
<dbReference type="InterPro" id="IPR005467">
    <property type="entry name" value="His_kinase_dom"/>
</dbReference>
<dbReference type="SUPFAM" id="SSF47384">
    <property type="entry name" value="Homodimeric domain of signal transducing histidine kinase"/>
    <property type="match status" value="1"/>
</dbReference>
<keyword evidence="9" id="KW-0418">Kinase</keyword>
<evidence type="ECO:0000256" key="13">
    <source>
        <dbReference type="ARBA" id="ARBA00023136"/>
    </source>
</evidence>
<dbReference type="EMBL" id="JAFJYC010000001">
    <property type="protein sequence ID" value="MBT9432732.1"/>
    <property type="molecule type" value="Genomic_DNA"/>
</dbReference>
<evidence type="ECO:0000256" key="9">
    <source>
        <dbReference type="ARBA" id="ARBA00022777"/>
    </source>
</evidence>
<dbReference type="Gene3D" id="1.10.8.500">
    <property type="entry name" value="HAMP domain in histidine kinase"/>
    <property type="match status" value="1"/>
</dbReference>
<dbReference type="InterPro" id="IPR036097">
    <property type="entry name" value="HisK_dim/P_sf"/>
</dbReference>
<keyword evidence="6" id="KW-0808">Transferase</keyword>
<evidence type="ECO:0000256" key="10">
    <source>
        <dbReference type="ARBA" id="ARBA00022840"/>
    </source>
</evidence>
<evidence type="ECO:0000256" key="6">
    <source>
        <dbReference type="ARBA" id="ARBA00022679"/>
    </source>
</evidence>
<dbReference type="Pfam" id="PF00672">
    <property type="entry name" value="HAMP"/>
    <property type="match status" value="1"/>
</dbReference>
<dbReference type="Proteomes" id="UP000811282">
    <property type="component" value="Unassembled WGS sequence"/>
</dbReference>
<reference evidence="18 19" key="1">
    <citation type="journal article" date="2021" name="Genome Biol. Evol.">
        <title>The evolution of interdependence in a four-way mealybug symbiosis.</title>
        <authorList>
            <person name="Garber A.I."/>
            <person name="Kupper M."/>
            <person name="Laetsch D.R."/>
            <person name="Weldon S.R."/>
            <person name="Ladinsky M.S."/>
            <person name="Bjorkman P.J."/>
            <person name="McCutcheon J.P."/>
        </authorList>
    </citation>
    <scope>NUCLEOTIDE SEQUENCE [LARGE SCALE GENOMIC DNA]</scope>
    <source>
        <strain evidence="18">SOD</strain>
    </source>
</reference>
<dbReference type="InterPro" id="IPR003661">
    <property type="entry name" value="HisK_dim/P_dom"/>
</dbReference>
<dbReference type="SUPFAM" id="SSF55874">
    <property type="entry name" value="ATPase domain of HSP90 chaperone/DNA topoisomerase II/histidine kinase"/>
    <property type="match status" value="1"/>
</dbReference>
<dbReference type="InterPro" id="IPR004358">
    <property type="entry name" value="Sig_transdc_His_kin-like_C"/>
</dbReference>
<dbReference type="Gene3D" id="3.30.565.10">
    <property type="entry name" value="Histidine kinase-like ATPase, C-terminal domain"/>
    <property type="match status" value="1"/>
</dbReference>
<keyword evidence="8" id="KW-0547">Nucleotide-binding</keyword>
<keyword evidence="10" id="KW-0067">ATP-binding</keyword>
<feature type="domain" description="Histidine kinase" evidence="16">
    <location>
        <begin position="267"/>
        <end position="479"/>
    </location>
</feature>
<dbReference type="SMART" id="SM00387">
    <property type="entry name" value="HATPase_c"/>
    <property type="match status" value="1"/>
</dbReference>
<dbReference type="PANTHER" id="PTHR45528">
    <property type="entry name" value="SENSOR HISTIDINE KINASE CPXA"/>
    <property type="match status" value="1"/>
</dbReference>
<keyword evidence="13 15" id="KW-0472">Membrane</keyword>
<evidence type="ECO:0000256" key="11">
    <source>
        <dbReference type="ARBA" id="ARBA00022989"/>
    </source>
</evidence>
<dbReference type="PROSITE" id="PS50109">
    <property type="entry name" value="HIS_KIN"/>
    <property type="match status" value="1"/>
</dbReference>
<dbReference type="PROSITE" id="PS50885">
    <property type="entry name" value="HAMP"/>
    <property type="match status" value="1"/>
</dbReference>
<evidence type="ECO:0000313" key="18">
    <source>
        <dbReference type="EMBL" id="MBT9432732.1"/>
    </source>
</evidence>
<dbReference type="EC" id="2.7.13.3" evidence="3"/>
<evidence type="ECO:0000259" key="16">
    <source>
        <dbReference type="PROSITE" id="PS50109"/>
    </source>
</evidence>
<gene>
    <name evidence="18" type="ORF">JZM24_12450</name>
</gene>
<feature type="region of interest" description="Disordered" evidence="14">
    <location>
        <begin position="91"/>
        <end position="137"/>
    </location>
</feature>
<keyword evidence="12" id="KW-0902">Two-component regulatory system</keyword>
<comment type="catalytic activity">
    <reaction evidence="1">
        <text>ATP + protein L-histidine = ADP + protein N-phospho-L-histidine.</text>
        <dbReference type="EC" id="2.7.13.3"/>
    </reaction>
</comment>
<comment type="caution">
    <text evidence="18">The sequence shown here is derived from an EMBL/GenBank/DDBJ whole genome shotgun (WGS) entry which is preliminary data.</text>
</comment>
<dbReference type="Pfam" id="PF02518">
    <property type="entry name" value="HATPase_c"/>
    <property type="match status" value="1"/>
</dbReference>
<dbReference type="InterPro" id="IPR003594">
    <property type="entry name" value="HATPase_dom"/>
</dbReference>
<feature type="domain" description="HAMP" evidence="17">
    <location>
        <begin position="204"/>
        <end position="259"/>
    </location>
</feature>
<feature type="transmembrane region" description="Helical" evidence="15">
    <location>
        <begin position="187"/>
        <end position="206"/>
    </location>
</feature>
<evidence type="ECO:0000313" key="19">
    <source>
        <dbReference type="Proteomes" id="UP000811282"/>
    </source>
</evidence>
<keyword evidence="7 15" id="KW-0812">Transmembrane</keyword>
<evidence type="ECO:0000256" key="4">
    <source>
        <dbReference type="ARBA" id="ARBA00022475"/>
    </source>
</evidence>
<comment type="subcellular location">
    <subcellularLocation>
        <location evidence="2">Cell membrane</location>
        <topology evidence="2">Multi-pass membrane protein</topology>
    </subcellularLocation>
</comment>
<keyword evidence="19" id="KW-1185">Reference proteome</keyword>
<name>A0ABS5YCN7_9GAMM</name>
<evidence type="ECO:0000256" key="2">
    <source>
        <dbReference type="ARBA" id="ARBA00004651"/>
    </source>
</evidence>
<keyword evidence="11 15" id="KW-1133">Transmembrane helix</keyword>
<dbReference type="CDD" id="cd06225">
    <property type="entry name" value="HAMP"/>
    <property type="match status" value="1"/>
</dbReference>
<dbReference type="Pfam" id="PF00512">
    <property type="entry name" value="HisKA"/>
    <property type="match status" value="1"/>
</dbReference>
<evidence type="ECO:0000256" key="14">
    <source>
        <dbReference type="SAM" id="MobiDB-lite"/>
    </source>
</evidence>
<dbReference type="CDD" id="cd00075">
    <property type="entry name" value="HATPase"/>
    <property type="match status" value="1"/>
</dbReference>
<evidence type="ECO:0000256" key="3">
    <source>
        <dbReference type="ARBA" id="ARBA00012438"/>
    </source>
</evidence>
<dbReference type="PRINTS" id="PR00344">
    <property type="entry name" value="BCTRLSENSOR"/>
</dbReference>
<evidence type="ECO:0000256" key="12">
    <source>
        <dbReference type="ARBA" id="ARBA00023012"/>
    </source>
</evidence>
<dbReference type="SMART" id="SM00388">
    <property type="entry name" value="HisKA"/>
    <property type="match status" value="1"/>
</dbReference>
<proteinExistence type="predicted"/>
<dbReference type="SMART" id="SM00304">
    <property type="entry name" value="HAMP"/>
    <property type="match status" value="1"/>
</dbReference>
<dbReference type="InterPro" id="IPR036890">
    <property type="entry name" value="HATPase_C_sf"/>
</dbReference>
<keyword evidence="4" id="KW-1003">Cell membrane</keyword>
<accession>A0ABS5YCN7</accession>
<dbReference type="Gene3D" id="1.10.287.130">
    <property type="match status" value="1"/>
</dbReference>
<feature type="transmembrane region" description="Helical" evidence="15">
    <location>
        <begin position="12"/>
        <end position="33"/>
    </location>
</feature>
<sequence length="479" mass="52704">MRLRGRLFWKILLGLWLIFLLITQGLWVGFILYGNRHEPPEESIARRFINLQMTSAESALKAGVLPALHALMASWPDGEQALLTVRAPSAAADEPGPVTGDNSSLAGNGTSPLAGTGAGDIDHGATPGATRRRPPGSPALARLEFIANRQVTAADGQQYLLHYDVENLRRLYHNGHRSNILNMPSPLFWLGLTGGLLFSFLLAWNLTRPMRQLRSAFERVSLGDLTVRLLPVMRRRHDEITEVAKDFDAMAERLQVLVAAREALLHDISHELRTPLARLQLAIGLAHQNPANVDTYLARIEQEAERLDRMVGELLALSRAEHQGMLAEEYFDLLGLVESVVNDARYEAQLTKVTIALTARQPADYTVKGNAEMMRRAVENIVRNALRFSLPGQEIAVSMAAEDRLLTISVTDQGPGIPSEKLSSIFDPFVLVNSPQSGKGYGLGLAITRKVLLAHGGSVDAHNGRDGGLQIQLRLPHWQ</sequence>
<protein>
    <recommendedName>
        <fullName evidence="3">histidine kinase</fullName>
        <ecNumber evidence="3">2.7.13.3</ecNumber>
    </recommendedName>
</protein>
<feature type="compositionally biased region" description="Polar residues" evidence="14">
    <location>
        <begin position="100"/>
        <end position="113"/>
    </location>
</feature>
<organism evidence="18 19">
    <name type="scientific">Candidatus Sodalis endolongispinus</name>
    <dbReference type="NCBI Taxonomy" id="2812662"/>
    <lineage>
        <taxon>Bacteria</taxon>
        <taxon>Pseudomonadati</taxon>
        <taxon>Pseudomonadota</taxon>
        <taxon>Gammaproteobacteria</taxon>
        <taxon>Enterobacterales</taxon>
        <taxon>Bruguierivoracaceae</taxon>
        <taxon>Sodalis</taxon>
    </lineage>
</organism>
<dbReference type="CDD" id="cd00082">
    <property type="entry name" value="HisKA"/>
    <property type="match status" value="1"/>
</dbReference>
<dbReference type="InterPro" id="IPR050398">
    <property type="entry name" value="HssS/ArlS-like"/>
</dbReference>
<dbReference type="SUPFAM" id="SSF158472">
    <property type="entry name" value="HAMP domain-like"/>
    <property type="match status" value="1"/>
</dbReference>